<evidence type="ECO:0000256" key="1">
    <source>
        <dbReference type="ARBA" id="ARBA00006171"/>
    </source>
</evidence>
<dbReference type="InterPro" id="IPR010976">
    <property type="entry name" value="B-phosphoglucomutase_hydrolase"/>
</dbReference>
<organism evidence="2 3">
    <name type="scientific">Candidatus Methylacidiphilum fumarolicum</name>
    <dbReference type="NCBI Taxonomy" id="591154"/>
    <lineage>
        <taxon>Bacteria</taxon>
        <taxon>Pseudomonadati</taxon>
        <taxon>Verrucomicrobiota</taxon>
        <taxon>Methylacidiphilae</taxon>
        <taxon>Methylacidiphilales</taxon>
        <taxon>Methylacidiphilaceae</taxon>
        <taxon>Methylacidiphilum (ex Ratnadevi et al. 2023)</taxon>
    </lineage>
</organism>
<dbReference type="NCBIfam" id="TIGR02009">
    <property type="entry name" value="PGMB-YQAB-SF"/>
    <property type="match status" value="1"/>
</dbReference>
<dbReference type="SFLD" id="SFLDG01129">
    <property type="entry name" value="C1.5:_HAD__Beta-PGM__Phosphata"/>
    <property type="match status" value="1"/>
</dbReference>
<dbReference type="PRINTS" id="PR00413">
    <property type="entry name" value="HADHALOGNASE"/>
</dbReference>
<sequence length="229" mass="26076">MKKDHDTYQWAALFDWDGVIVDSVKQHEQSWRMLAAEQHKEVEQDFMNKTFGMKNEKIISEFLGWTQNPEEIMQLSKRKEELYKKIVQEEGLCLIDGLKEFLDCLKQKHIPMAICSSTTKTNIFFVLEKLGIKEYFSVIVGAEDVREGKPHPAPYLVTAKKLGYVPSCCVVFEDAPAGVESAKKAGMKVIALTTTRPKNNLENADLVISSWKELSLETIDVLFNAVSQQ</sequence>
<dbReference type="Pfam" id="PF13419">
    <property type="entry name" value="HAD_2"/>
    <property type="match status" value="1"/>
</dbReference>
<dbReference type="PANTHER" id="PTHR47108:SF1">
    <property type="entry name" value="5-AMINO-6-(5-PHOSPHO-D-RIBITYLAMINO)URACIL PHOSPHATASE, CHLOROPLASTIC"/>
    <property type="match status" value="1"/>
</dbReference>
<dbReference type="SUPFAM" id="SSF56784">
    <property type="entry name" value="HAD-like"/>
    <property type="match status" value="1"/>
</dbReference>
<dbReference type="InterPro" id="IPR041492">
    <property type="entry name" value="HAD_2"/>
</dbReference>
<name>A0ABN8XF21_9BACT</name>
<gene>
    <name evidence="2" type="ORF">MFUM_0071</name>
</gene>
<comment type="similarity">
    <text evidence="1">Belongs to the HAD-like hydrolase superfamily. CbbY/CbbZ/Gph/YieH family.</text>
</comment>
<dbReference type="InterPro" id="IPR023198">
    <property type="entry name" value="PGP-like_dom2"/>
</dbReference>
<dbReference type="PANTHER" id="PTHR47108">
    <property type="entry name" value="5-AMINO-6-(5-PHOSPHO-D-RIBITYLAMINO)URACIL PHOSPHATASE, CHLOROPLASTIC"/>
    <property type="match status" value="1"/>
</dbReference>
<proteinExistence type="inferred from homology"/>
<dbReference type="Gene3D" id="3.40.50.1000">
    <property type="entry name" value="HAD superfamily/HAD-like"/>
    <property type="match status" value="1"/>
</dbReference>
<dbReference type="NCBIfam" id="TIGR01509">
    <property type="entry name" value="HAD-SF-IA-v3"/>
    <property type="match status" value="1"/>
</dbReference>
<evidence type="ECO:0000313" key="2">
    <source>
        <dbReference type="EMBL" id="CAI9084482.1"/>
    </source>
</evidence>
<dbReference type="InterPro" id="IPR023214">
    <property type="entry name" value="HAD_sf"/>
</dbReference>
<dbReference type="RefSeq" id="WP_009062057.1">
    <property type="nucleotide sequence ID" value="NZ_JAHXRZ010000011.1"/>
</dbReference>
<dbReference type="SFLD" id="SFLDG01135">
    <property type="entry name" value="C1.5.6:_HAD__Beta-PGM__Phospha"/>
    <property type="match status" value="1"/>
</dbReference>
<dbReference type="EMBL" id="OX458932">
    <property type="protein sequence ID" value="CAI9084482.1"/>
    <property type="molecule type" value="Genomic_DNA"/>
</dbReference>
<dbReference type="SFLD" id="SFLDS00003">
    <property type="entry name" value="Haloacid_Dehalogenase"/>
    <property type="match status" value="1"/>
</dbReference>
<keyword evidence="3" id="KW-1185">Reference proteome</keyword>
<dbReference type="InterPro" id="IPR036412">
    <property type="entry name" value="HAD-like_sf"/>
</dbReference>
<dbReference type="CDD" id="cd07505">
    <property type="entry name" value="HAD_BPGM-like"/>
    <property type="match status" value="1"/>
</dbReference>
<dbReference type="Gene3D" id="1.10.150.240">
    <property type="entry name" value="Putative phosphatase, domain 2"/>
    <property type="match status" value="1"/>
</dbReference>
<reference evidence="2" key="1">
    <citation type="submission" date="2023-03" db="EMBL/GenBank/DDBJ databases">
        <authorList>
            <person name="Cremers G."/>
            <person name="Picone N."/>
        </authorList>
    </citation>
    <scope>NUCLEOTIDE SEQUENCE</scope>
    <source>
        <strain evidence="2">Sample_alias</strain>
    </source>
</reference>
<accession>A0ABN8XF21</accession>
<dbReference type="Proteomes" id="UP001161497">
    <property type="component" value="Chromosome"/>
</dbReference>
<protein>
    <submittedName>
        <fullName evidence="2">Phosphatase/phosphohexomutase HAD superfamily</fullName>
    </submittedName>
</protein>
<evidence type="ECO:0000313" key="3">
    <source>
        <dbReference type="Proteomes" id="UP001161497"/>
    </source>
</evidence>
<dbReference type="InterPro" id="IPR006439">
    <property type="entry name" value="HAD-SF_hydro_IA"/>
</dbReference>